<evidence type="ECO:0000256" key="2">
    <source>
        <dbReference type="SAM" id="Phobius"/>
    </source>
</evidence>
<sequence>MKNHKEYEHLQKSREAIKVINKRLFPITDLPLLDKFLIDCMLKRRRLSETFPEWSSVNRLPLGIIALSLYVCTLCLSASYNSIIFIGIVSVLLIMGYRAKWLMDRLHVLGNHKATKRAILLAASGLLSVKGFNRDYDEDFLKPALVNYLKGAETDALKFINLYVELVYALTPTAKEIKYLKEEFDDLIQTSRLVAQSDTENSSQYFSKKDAVEFINKDLSISINEKFAKEDQQIEDSLAILINRSELEESVSDEAEDESDVFARLLTDKEYFDEKYSNFKISEKKQQKAPGVFDNDDMNKAMMELIKKEQSEQKEHKKTNKEHRVIRTSKEEREDEESSYKTPPKAIIKEEKNEVAQAAIGTGTAAASVAIVAELLPEIIDILPADHPTAQAMDDEEKARIADIIGLGDEIMDDSPLPHQATVDHESEMKELLQGLEGDLPDDSELPGDIFSSAHLDSDDYPDDDYDKDLHNQDAYQDEGIIKFDFENVDQIESDLFASNLRTAIDDDE</sequence>
<keyword evidence="2" id="KW-0472">Membrane</keyword>
<proteinExistence type="predicted"/>
<feature type="compositionally biased region" description="Basic and acidic residues" evidence="1">
    <location>
        <begin position="322"/>
        <end position="332"/>
    </location>
</feature>
<organism evidence="3 4">
    <name type="scientific">Aeromonas veronii</name>
    <dbReference type="NCBI Taxonomy" id="654"/>
    <lineage>
        <taxon>Bacteria</taxon>
        <taxon>Pseudomonadati</taxon>
        <taxon>Pseudomonadota</taxon>
        <taxon>Gammaproteobacteria</taxon>
        <taxon>Aeromonadales</taxon>
        <taxon>Aeromonadaceae</taxon>
        <taxon>Aeromonas</taxon>
    </lineage>
</organism>
<gene>
    <name evidence="3" type="ORF">DAA48_15710</name>
</gene>
<accession>A0A2T4MZJ3</accession>
<evidence type="ECO:0000313" key="4">
    <source>
        <dbReference type="Proteomes" id="UP000241986"/>
    </source>
</evidence>
<comment type="caution">
    <text evidence="3">The sequence shown here is derived from an EMBL/GenBank/DDBJ whole genome shotgun (WGS) entry which is preliminary data.</text>
</comment>
<feature type="region of interest" description="Disordered" evidence="1">
    <location>
        <begin position="310"/>
        <end position="343"/>
    </location>
</feature>
<dbReference type="RefSeq" id="WP_107683891.1">
    <property type="nucleotide sequence ID" value="NZ_PZKL01000037.1"/>
</dbReference>
<dbReference type="AlphaFoldDB" id="A0A2T4MZJ3"/>
<feature type="transmembrane region" description="Helical" evidence="2">
    <location>
        <begin position="62"/>
        <end position="95"/>
    </location>
</feature>
<feature type="region of interest" description="Disordered" evidence="1">
    <location>
        <begin position="437"/>
        <end position="471"/>
    </location>
</feature>
<dbReference type="EMBL" id="PZKL01000037">
    <property type="protein sequence ID" value="PTH80009.1"/>
    <property type="molecule type" value="Genomic_DNA"/>
</dbReference>
<evidence type="ECO:0000256" key="1">
    <source>
        <dbReference type="SAM" id="MobiDB-lite"/>
    </source>
</evidence>
<dbReference type="Proteomes" id="UP000241986">
    <property type="component" value="Unassembled WGS sequence"/>
</dbReference>
<protein>
    <submittedName>
        <fullName evidence="3">Uncharacterized protein</fullName>
    </submittedName>
</protein>
<name>A0A2T4MZJ3_AERVE</name>
<evidence type="ECO:0000313" key="3">
    <source>
        <dbReference type="EMBL" id="PTH80009.1"/>
    </source>
</evidence>
<keyword evidence="2" id="KW-0812">Transmembrane</keyword>
<keyword evidence="2" id="KW-1133">Transmembrane helix</keyword>
<reference evidence="3 4" key="1">
    <citation type="submission" date="2018-03" db="EMBL/GenBank/DDBJ databases">
        <title>Aeromonas veronii whole genome sequencing and analysis.</title>
        <authorList>
            <person name="Xie H."/>
            <person name="Liu T."/>
            <person name="Wang K."/>
        </authorList>
    </citation>
    <scope>NUCLEOTIDE SEQUENCE [LARGE SCALE GENOMIC DNA]</scope>
    <source>
        <strain evidence="3 4">XH.VA.1</strain>
    </source>
</reference>